<dbReference type="AlphaFoldDB" id="A0A454JIY8"/>
<protein>
    <submittedName>
        <fullName evidence="1">Uncharacterized protein</fullName>
    </submittedName>
</protein>
<dbReference type="OrthoDB" id="7065637at2"/>
<reference evidence="1 2" key="1">
    <citation type="submission" date="2018-10" db="EMBL/GenBank/DDBJ databases">
        <title>Draft genome sequence of Aquitalea MWU14-2217 isolated from a wild cranberry bog in Provincetown, Massachusetts.</title>
        <authorList>
            <person name="Ebadzadsahrai G."/>
            <person name="Soby S."/>
        </authorList>
    </citation>
    <scope>NUCLEOTIDE SEQUENCE [LARGE SCALE GENOMIC DNA]</scope>
    <source>
        <strain evidence="1 2">MWU14-2217</strain>
    </source>
</reference>
<comment type="caution">
    <text evidence="1">The sequence shown here is derived from an EMBL/GenBank/DDBJ whole genome shotgun (WGS) entry which is preliminary data.</text>
</comment>
<sequence length="197" mass="22228">MSTEHSRFDEEEILLAFSIEPTHDRATLEYYLDQYPEHAQALVDCSIELMMDALWASEDVQISSEQVVEQAWQQFQVAMKSAQSTPITNPFAQLPPTTFKAIAKKLDISNLFLIRVRERAIDATTIPWRFIQRLAVELGATAEAVSAYLHSPPAMVSSLSFRSDVKPKVAPQISFEQAVETSQLQPTQQEALKAMRD</sequence>
<keyword evidence="2" id="KW-1185">Reference proteome</keyword>
<name>A0A454JIY8_9NEIS</name>
<evidence type="ECO:0000313" key="2">
    <source>
        <dbReference type="Proteomes" id="UP000274139"/>
    </source>
</evidence>
<organism evidence="1 2">
    <name type="scientific">Aquitalea palustris</name>
    <dbReference type="NCBI Taxonomy" id="2480983"/>
    <lineage>
        <taxon>Bacteria</taxon>
        <taxon>Pseudomonadati</taxon>
        <taxon>Pseudomonadota</taxon>
        <taxon>Betaproteobacteria</taxon>
        <taxon>Neisseriales</taxon>
        <taxon>Chromobacteriaceae</taxon>
        <taxon>Aquitalea</taxon>
    </lineage>
</organism>
<dbReference type="Proteomes" id="UP000274139">
    <property type="component" value="Unassembled WGS sequence"/>
</dbReference>
<dbReference type="EMBL" id="RFAR01000036">
    <property type="protein sequence ID" value="RMC98553.1"/>
    <property type="molecule type" value="Genomic_DNA"/>
</dbReference>
<gene>
    <name evidence="1" type="ORF">EAY64_09295</name>
</gene>
<evidence type="ECO:0000313" key="1">
    <source>
        <dbReference type="EMBL" id="RMC98553.1"/>
    </source>
</evidence>
<dbReference type="RefSeq" id="WP_103524492.1">
    <property type="nucleotide sequence ID" value="NZ_JAIZDC010000001.1"/>
</dbReference>
<accession>A0A454JIY8</accession>
<proteinExistence type="predicted"/>